<comment type="caution">
    <text evidence="6">The sequence shown here is derived from an EMBL/GenBank/DDBJ whole genome shotgun (WGS) entry which is preliminary data.</text>
</comment>
<dbReference type="PANTHER" id="PTHR30349:SF41">
    <property type="entry name" value="INTEGRASE_RECOMBINASE PROTEIN MJ0367-RELATED"/>
    <property type="match status" value="1"/>
</dbReference>
<gene>
    <name evidence="6" type="ORF">C9I43_18065</name>
</gene>
<keyword evidence="2" id="KW-0229">DNA integration</keyword>
<keyword evidence="3" id="KW-0238">DNA-binding</keyword>
<sequence length="609" mass="70546">MVFSEGYVNMDNILTLISRPILTLDNIRISKNSFYRDNKWDFSTENPELRAAYVTFNFNLFTFQDGTTVCSLGNEVYLDIAKAYTYSLLIDPIPTNPKLSTLVKGQRYGLKTLLRFMHKYSIKRLADITEEDVNNLREDIINTPHIAAKQLTNRTLMARVKGFSYIEIQSPKLIDGLKVSLLQGITETEWSRANAAKTIGRFEKTTIEMPDIIARQLYEKATDQIECYQKLVDIREAKEKFKTIRKYKVIKKENGDHYYKPVYQELFPYGEFGITNGNDIRSMQSRLLAAGYILIAMFTGMRIHEVLNIESANNFVTESITYNDEEQVISFVISKSTKLEAVPTAYKWQTLPFISEVLDKIKAGLGNRYDNGHEFLFASNRLNFSHPISSMRMNQLLKEFVEYHHITHNGKLWHLSSHQFRKKFARIMVRQGLGIKALQDQLKHYDIEMTKVYGDPNLFIELQQEKFALSEELYEELITNQIPIIGGGSEEVNKLRKEFRGMSKEDRIKFLQSLPNKALIEQTDDGLCIYRPNKSLCAGNKSACRPADCNNSIIPANGKRRTLEWRMRENKRLIAFFKNDSLKVSHLNERIREIDSLLKQLITIEAHNE</sequence>
<reference evidence="6 7" key="1">
    <citation type="submission" date="2018-04" db="EMBL/GenBank/DDBJ databases">
        <title>Genomic sequence of a freshwater isolate of Shewanella morhuae.</title>
        <authorList>
            <person name="Castillo D.E."/>
            <person name="Gram L."/>
        </authorList>
    </citation>
    <scope>NUCLEOTIDE SEQUENCE [LARGE SCALE GENOMIC DNA]</scope>
    <source>
        <strain evidence="6 7">CW7</strain>
    </source>
</reference>
<comment type="similarity">
    <text evidence="1">Belongs to the 'phage' integrase family.</text>
</comment>
<evidence type="ECO:0000313" key="6">
    <source>
        <dbReference type="EMBL" id="PTA48956.1"/>
    </source>
</evidence>
<dbReference type="EMBL" id="PYSG01000003">
    <property type="protein sequence ID" value="PTA48956.1"/>
    <property type="molecule type" value="Genomic_DNA"/>
</dbReference>
<feature type="domain" description="Tyr recombinase" evidence="5">
    <location>
        <begin position="245"/>
        <end position="467"/>
    </location>
</feature>
<dbReference type="Gene3D" id="1.10.443.10">
    <property type="entry name" value="Intergrase catalytic core"/>
    <property type="match status" value="1"/>
</dbReference>
<dbReference type="InterPro" id="IPR013762">
    <property type="entry name" value="Integrase-like_cat_sf"/>
</dbReference>
<keyword evidence="4" id="KW-0233">DNA recombination</keyword>
<name>A0ABX5HQ29_9GAMM</name>
<keyword evidence="7" id="KW-1185">Reference proteome</keyword>
<dbReference type="InterPro" id="IPR002104">
    <property type="entry name" value="Integrase_catalytic"/>
</dbReference>
<dbReference type="InterPro" id="IPR050090">
    <property type="entry name" value="Tyrosine_recombinase_XerCD"/>
</dbReference>
<evidence type="ECO:0000256" key="4">
    <source>
        <dbReference type="ARBA" id="ARBA00023172"/>
    </source>
</evidence>
<proteinExistence type="inferred from homology"/>
<dbReference type="CDD" id="cd00397">
    <property type="entry name" value="DNA_BRE_C"/>
    <property type="match status" value="1"/>
</dbReference>
<evidence type="ECO:0000256" key="2">
    <source>
        <dbReference type="ARBA" id="ARBA00022908"/>
    </source>
</evidence>
<dbReference type="Proteomes" id="UP000240506">
    <property type="component" value="Unassembled WGS sequence"/>
</dbReference>
<dbReference type="PANTHER" id="PTHR30349">
    <property type="entry name" value="PHAGE INTEGRASE-RELATED"/>
    <property type="match status" value="1"/>
</dbReference>
<evidence type="ECO:0000256" key="1">
    <source>
        <dbReference type="ARBA" id="ARBA00008857"/>
    </source>
</evidence>
<protein>
    <recommendedName>
        <fullName evidence="5">Tyr recombinase domain-containing protein</fullName>
    </recommendedName>
</protein>
<dbReference type="Pfam" id="PF00589">
    <property type="entry name" value="Phage_integrase"/>
    <property type="match status" value="1"/>
</dbReference>
<accession>A0ABX5HQ29</accession>
<dbReference type="SUPFAM" id="SSF56349">
    <property type="entry name" value="DNA breaking-rejoining enzymes"/>
    <property type="match status" value="1"/>
</dbReference>
<dbReference type="PROSITE" id="PS51898">
    <property type="entry name" value="TYR_RECOMBINASE"/>
    <property type="match status" value="1"/>
</dbReference>
<dbReference type="InterPro" id="IPR011010">
    <property type="entry name" value="DNA_brk_join_enz"/>
</dbReference>
<evidence type="ECO:0000259" key="5">
    <source>
        <dbReference type="PROSITE" id="PS51898"/>
    </source>
</evidence>
<evidence type="ECO:0000313" key="7">
    <source>
        <dbReference type="Proteomes" id="UP000240506"/>
    </source>
</evidence>
<evidence type="ECO:0000256" key="3">
    <source>
        <dbReference type="ARBA" id="ARBA00023125"/>
    </source>
</evidence>
<organism evidence="6 7">
    <name type="scientific">Shewanella morhuae</name>
    <dbReference type="NCBI Taxonomy" id="365591"/>
    <lineage>
        <taxon>Bacteria</taxon>
        <taxon>Pseudomonadati</taxon>
        <taxon>Pseudomonadota</taxon>
        <taxon>Gammaproteobacteria</taxon>
        <taxon>Alteromonadales</taxon>
        <taxon>Shewanellaceae</taxon>
        <taxon>Shewanella</taxon>
    </lineage>
</organism>